<dbReference type="SUPFAM" id="SSF54292">
    <property type="entry name" value="2Fe-2S ferredoxin-like"/>
    <property type="match status" value="1"/>
</dbReference>
<dbReference type="InterPro" id="IPR017896">
    <property type="entry name" value="4Fe4S_Fe-S-bd"/>
</dbReference>
<dbReference type="InterPro" id="IPR012675">
    <property type="entry name" value="Beta-grasp_dom_sf"/>
</dbReference>
<comment type="cofactor">
    <cofactor evidence="3">
        <name>[2Fe-2S] cluster</name>
        <dbReference type="ChEBI" id="CHEBI:190135"/>
    </cofactor>
</comment>
<dbReference type="SUPFAM" id="SSF46548">
    <property type="entry name" value="alpha-helical ferredoxin"/>
    <property type="match status" value="1"/>
</dbReference>
<dbReference type="PROSITE" id="PS00197">
    <property type="entry name" value="2FE2S_FER_1"/>
    <property type="match status" value="1"/>
</dbReference>
<dbReference type="InterPro" id="IPR009051">
    <property type="entry name" value="Helical_ferredxn"/>
</dbReference>
<dbReference type="RefSeq" id="WP_290362672.1">
    <property type="nucleotide sequence ID" value="NZ_JAUFQU010000001.1"/>
</dbReference>
<comment type="caution">
    <text evidence="5">The sequence shown here is derived from an EMBL/GenBank/DDBJ whole genome shotgun (WGS) entry which is preliminary data.</text>
</comment>
<proteinExistence type="inferred from homology"/>
<dbReference type="InterPro" id="IPR050573">
    <property type="entry name" value="SDH/FRD_Iron-Sulfur"/>
</dbReference>
<dbReference type="PROSITE" id="PS51379">
    <property type="entry name" value="4FE4S_FER_2"/>
    <property type="match status" value="1"/>
</dbReference>
<keyword evidence="6" id="KW-1185">Reference proteome</keyword>
<dbReference type="PANTHER" id="PTHR11921:SF41">
    <property type="entry name" value="SUCCINATE DEHYDROGENASE"/>
    <property type="match status" value="1"/>
</dbReference>
<evidence type="ECO:0000259" key="4">
    <source>
        <dbReference type="PROSITE" id="PS51379"/>
    </source>
</evidence>
<dbReference type="InterPro" id="IPR025192">
    <property type="entry name" value="Succ_DH/fum_Rdtase_N"/>
</dbReference>
<dbReference type="InterPro" id="IPR006058">
    <property type="entry name" value="2Fe2S_fd_BS"/>
</dbReference>
<reference evidence="6" key="1">
    <citation type="journal article" date="2019" name="Int. J. Syst. Evol. Microbiol.">
        <title>The Global Catalogue of Microorganisms (GCM) 10K type strain sequencing project: providing services to taxonomists for standard genome sequencing and annotation.</title>
        <authorList>
            <consortium name="The Broad Institute Genomics Platform"/>
            <consortium name="The Broad Institute Genome Sequencing Center for Infectious Disease"/>
            <person name="Wu L."/>
            <person name="Ma J."/>
        </authorList>
    </citation>
    <scope>NUCLEOTIDE SEQUENCE [LARGE SCALE GENOMIC DNA]</scope>
    <source>
        <strain evidence="6">CECT 7184</strain>
    </source>
</reference>
<evidence type="ECO:0000256" key="2">
    <source>
        <dbReference type="ARBA" id="ARBA00009433"/>
    </source>
</evidence>
<evidence type="ECO:0000256" key="3">
    <source>
        <dbReference type="ARBA" id="ARBA00034078"/>
    </source>
</evidence>
<protein>
    <submittedName>
        <fullName evidence="5">Succinate dehydrogenase/fumarate reductase iron-sulfur subunit</fullName>
    </submittedName>
</protein>
<name>A0ABT8CQW5_9FLAO</name>
<gene>
    <name evidence="5" type="ORF">QW060_05610</name>
</gene>
<sequence>MKLHLKIWRQESKNTEGKLVDYTLDNLNPNMSFLEMLDTLNEQLIMTDERPVEFDHDCREGICGQCGVMINGVAHGPLKHTTTCQLHLRSFKEEEVIFIEPFRSEAFPIKKDLKIDRSAFDRIISSGGYVSVNTGQAPEALTIPITHQVTEAAFDSAACIGCGACVATCKNGSAALFTSAKINHMVLLPQGKEERQKRVLDMVYQMDQELFGHCSNTEACEVECPQGISVLNIARMNYEYNRAHFYKK</sequence>
<dbReference type="NCBIfam" id="NF005746">
    <property type="entry name" value="PRK07570.1"/>
    <property type="match status" value="1"/>
</dbReference>
<dbReference type="Gene3D" id="3.10.20.30">
    <property type="match status" value="1"/>
</dbReference>
<dbReference type="Pfam" id="PF13183">
    <property type="entry name" value="Fer4_8"/>
    <property type="match status" value="1"/>
</dbReference>
<evidence type="ECO:0000313" key="5">
    <source>
        <dbReference type="EMBL" id="MDN3706605.1"/>
    </source>
</evidence>
<evidence type="ECO:0000313" key="6">
    <source>
        <dbReference type="Proteomes" id="UP001242368"/>
    </source>
</evidence>
<comment type="cofactor">
    <cofactor evidence="1">
        <name>[3Fe-4S] cluster</name>
        <dbReference type="ChEBI" id="CHEBI:21137"/>
    </cofactor>
</comment>
<dbReference type="PANTHER" id="PTHR11921">
    <property type="entry name" value="SUCCINATE DEHYDROGENASE IRON-SULFUR PROTEIN"/>
    <property type="match status" value="1"/>
</dbReference>
<accession>A0ABT8CQW5</accession>
<dbReference type="EMBL" id="JAUFQU010000001">
    <property type="protein sequence ID" value="MDN3706605.1"/>
    <property type="molecule type" value="Genomic_DNA"/>
</dbReference>
<dbReference type="InterPro" id="IPR036010">
    <property type="entry name" value="2Fe-2S_ferredoxin-like_sf"/>
</dbReference>
<evidence type="ECO:0000256" key="1">
    <source>
        <dbReference type="ARBA" id="ARBA00001927"/>
    </source>
</evidence>
<organism evidence="5 6">
    <name type="scientific">Paenimyroides ceti</name>
    <dbReference type="NCBI Taxonomy" id="395087"/>
    <lineage>
        <taxon>Bacteria</taxon>
        <taxon>Pseudomonadati</taxon>
        <taxon>Bacteroidota</taxon>
        <taxon>Flavobacteriia</taxon>
        <taxon>Flavobacteriales</taxon>
        <taxon>Flavobacteriaceae</taxon>
        <taxon>Paenimyroides</taxon>
    </lineage>
</organism>
<feature type="domain" description="4Fe-4S ferredoxin-type" evidence="4">
    <location>
        <begin position="150"/>
        <end position="179"/>
    </location>
</feature>
<dbReference type="Pfam" id="PF13085">
    <property type="entry name" value="Fer2_3"/>
    <property type="match status" value="1"/>
</dbReference>
<dbReference type="Gene3D" id="1.10.1060.10">
    <property type="entry name" value="Alpha-helical ferredoxin"/>
    <property type="match status" value="1"/>
</dbReference>
<dbReference type="Proteomes" id="UP001242368">
    <property type="component" value="Unassembled WGS sequence"/>
</dbReference>
<comment type="similarity">
    <text evidence="2">Belongs to the succinate dehydrogenase/fumarate reductase iron-sulfur protein family.</text>
</comment>